<feature type="compositionally biased region" description="Low complexity" evidence="1">
    <location>
        <begin position="489"/>
        <end position="507"/>
    </location>
</feature>
<organism evidence="3 4">
    <name type="scientific">Mycolicibacterium anyangense</name>
    <dbReference type="NCBI Taxonomy" id="1431246"/>
    <lineage>
        <taxon>Bacteria</taxon>
        <taxon>Bacillati</taxon>
        <taxon>Actinomycetota</taxon>
        <taxon>Actinomycetes</taxon>
        <taxon>Mycobacteriales</taxon>
        <taxon>Mycobacteriaceae</taxon>
        <taxon>Mycolicibacterium</taxon>
    </lineage>
</organism>
<gene>
    <name evidence="3" type="ORF">MANY_43090</name>
</gene>
<proteinExistence type="predicted"/>
<evidence type="ECO:0000313" key="3">
    <source>
        <dbReference type="EMBL" id="BBZ78972.1"/>
    </source>
</evidence>
<evidence type="ECO:0000313" key="4">
    <source>
        <dbReference type="Proteomes" id="UP000467249"/>
    </source>
</evidence>
<dbReference type="AlphaFoldDB" id="A0A6N4WGC1"/>
<name>A0A6N4WGC1_9MYCO</name>
<protein>
    <submittedName>
        <fullName evidence="3">Uncharacterized protein</fullName>
    </submittedName>
</protein>
<dbReference type="Proteomes" id="UP000467249">
    <property type="component" value="Chromosome"/>
</dbReference>
<dbReference type="EMBL" id="AP022620">
    <property type="protein sequence ID" value="BBZ78972.1"/>
    <property type="molecule type" value="Genomic_DNA"/>
</dbReference>
<keyword evidence="2" id="KW-0732">Signal</keyword>
<reference evidence="3 4" key="1">
    <citation type="journal article" date="2019" name="Emerg. Microbes Infect.">
        <title>Comprehensive subspecies identification of 175 nontuberculous mycobacteria species based on 7547 genomic profiles.</title>
        <authorList>
            <person name="Matsumoto Y."/>
            <person name="Kinjo T."/>
            <person name="Motooka D."/>
            <person name="Nabeya D."/>
            <person name="Jung N."/>
            <person name="Uechi K."/>
            <person name="Horii T."/>
            <person name="Iida T."/>
            <person name="Fujita J."/>
            <person name="Nakamura S."/>
        </authorList>
    </citation>
    <scope>NUCLEOTIDE SEQUENCE [LARGE SCALE GENOMIC DNA]</scope>
    <source>
        <strain evidence="3 4">JCM 30275</strain>
    </source>
</reference>
<dbReference type="RefSeq" id="WP_163806032.1">
    <property type="nucleotide sequence ID" value="NZ_AP022620.1"/>
</dbReference>
<feature type="compositionally biased region" description="Low complexity" evidence="1">
    <location>
        <begin position="523"/>
        <end position="538"/>
    </location>
</feature>
<dbReference type="KEGG" id="many:MANY_43090"/>
<accession>A0A6N4WGC1</accession>
<feature type="chain" id="PRO_5027109266" evidence="2">
    <location>
        <begin position="46"/>
        <end position="578"/>
    </location>
</feature>
<feature type="compositionally biased region" description="Low complexity" evidence="1">
    <location>
        <begin position="549"/>
        <end position="565"/>
    </location>
</feature>
<sequence length="578" mass="59243">MSATAFIGTLSGRSTKVAAKLAMVGIATGTAAALALGPTAPTALADDPNPTSVDILQDVYTTGPLASILAGLGVASIGPIQVTDPSTPVVGQINLTLVLDGPVDNNPQALYDTVNSLGFLKRGLANVITGAYTYDRVVCKTGGTCSTPNEFPATLGVGTGAVNLITAYRNEIASVQGNTPAGYDPFVAPAKERQTRPPCLQLNPNNCPMVQPTNMTSQALLFVRNLLRPNGGIMSRFGPVLNLFGVDTSVPDAGVYTSDNSSTPGIRLNTATLDLTWAYDPLSDFPATLNPFSLLNTALAAIPTNLLGGVDLKGLDLTTAGVNIAGTLGILSRLSAGILPISDGQAWYGTLLPKDLPLLEPLRLPVRIINAVTKALGFPLNLGTPLADALQPALTILVNTGYTDVQTPTSGGLYTRSFTTSNVYTPFLSQAPLTAQEWAQVPGDVLRALVVGFQDAFPILRFGKPAPTLVVDGNHLGISYADQQATTAAATPVTTPAPAVEPSTPEVKATSNDTAEPSDDTKPSTTTDTKAPTPAPSTGSTKAAKPGKKSAQGSADSSSGSTHKSVGGSKRSAGSDAA</sequence>
<keyword evidence="4" id="KW-1185">Reference proteome</keyword>
<feature type="signal peptide" evidence="2">
    <location>
        <begin position="1"/>
        <end position="45"/>
    </location>
</feature>
<feature type="region of interest" description="Disordered" evidence="1">
    <location>
        <begin position="489"/>
        <end position="578"/>
    </location>
</feature>
<evidence type="ECO:0000256" key="1">
    <source>
        <dbReference type="SAM" id="MobiDB-lite"/>
    </source>
</evidence>
<evidence type="ECO:0000256" key="2">
    <source>
        <dbReference type="SAM" id="SignalP"/>
    </source>
</evidence>